<keyword evidence="12" id="KW-0121">Carboxypeptidase</keyword>
<keyword evidence="12" id="KW-0645">Protease</keyword>
<dbReference type="InterPro" id="IPR012338">
    <property type="entry name" value="Beta-lactam/transpept-like"/>
</dbReference>
<keyword evidence="5" id="KW-0573">Peptidoglycan synthesis</keyword>
<dbReference type="PANTHER" id="PTHR21581">
    <property type="entry name" value="D-ALANYL-D-ALANINE CARBOXYPEPTIDASE"/>
    <property type="match status" value="1"/>
</dbReference>
<feature type="active site" description="Proton acceptor" evidence="7">
    <location>
        <position position="109"/>
    </location>
</feature>
<evidence type="ECO:0000259" key="11">
    <source>
        <dbReference type="Pfam" id="PF00768"/>
    </source>
</evidence>
<feature type="transmembrane region" description="Helical" evidence="10">
    <location>
        <begin position="52"/>
        <end position="73"/>
    </location>
</feature>
<evidence type="ECO:0000256" key="4">
    <source>
        <dbReference type="ARBA" id="ARBA00022960"/>
    </source>
</evidence>
<evidence type="ECO:0000256" key="1">
    <source>
        <dbReference type="ARBA" id="ARBA00007164"/>
    </source>
</evidence>
<accession>A0AA94HSW0</accession>
<organism evidence="12 13">
    <name type="scientific">Desulfovibrio desulfuricans</name>
    <dbReference type="NCBI Taxonomy" id="876"/>
    <lineage>
        <taxon>Bacteria</taxon>
        <taxon>Pseudomonadati</taxon>
        <taxon>Thermodesulfobacteriota</taxon>
        <taxon>Desulfovibrionia</taxon>
        <taxon>Desulfovibrionales</taxon>
        <taxon>Desulfovibrionaceae</taxon>
        <taxon>Desulfovibrio</taxon>
    </lineage>
</organism>
<keyword evidence="10" id="KW-0812">Transmembrane</keyword>
<feature type="domain" description="Peptidase S11 D-alanyl-D-alanine carboxypeptidase A N-terminal" evidence="11">
    <location>
        <begin position="76"/>
        <end position="297"/>
    </location>
</feature>
<dbReference type="EMBL" id="FPIW01000022">
    <property type="protein sequence ID" value="SFW48183.1"/>
    <property type="molecule type" value="Genomic_DNA"/>
</dbReference>
<gene>
    <name evidence="12" type="ORF">SAMN02910291_01485</name>
</gene>
<feature type="active site" evidence="7">
    <location>
        <position position="166"/>
    </location>
</feature>
<dbReference type="Proteomes" id="UP000182680">
    <property type="component" value="Unassembled WGS sequence"/>
</dbReference>
<reference evidence="13" key="1">
    <citation type="submission" date="2016-11" db="EMBL/GenBank/DDBJ databases">
        <authorList>
            <person name="Jaros S."/>
            <person name="Januszkiewicz K."/>
            <person name="Wedrychowicz H."/>
        </authorList>
    </citation>
    <scope>NUCLEOTIDE SEQUENCE [LARGE SCALE GENOMIC DNA]</scope>
    <source>
        <strain evidence="13">DSM 7057</strain>
    </source>
</reference>
<dbReference type="GO" id="GO:0071555">
    <property type="term" value="P:cell wall organization"/>
    <property type="evidence" value="ECO:0007669"/>
    <property type="project" value="UniProtKB-KW"/>
</dbReference>
<dbReference type="Gene3D" id="3.40.710.10">
    <property type="entry name" value="DD-peptidase/beta-lactamase superfamily"/>
    <property type="match status" value="1"/>
</dbReference>
<comment type="similarity">
    <text evidence="1 9">Belongs to the peptidase S11 family.</text>
</comment>
<keyword evidence="10" id="KW-1133">Transmembrane helix</keyword>
<dbReference type="GO" id="GO:0009002">
    <property type="term" value="F:serine-type D-Ala-D-Ala carboxypeptidase activity"/>
    <property type="evidence" value="ECO:0007669"/>
    <property type="project" value="InterPro"/>
</dbReference>
<dbReference type="RefSeq" id="WP_232088699.1">
    <property type="nucleotide sequence ID" value="NZ_FPIW01000022.1"/>
</dbReference>
<feature type="active site" description="Acyl-ester intermediate" evidence="7">
    <location>
        <position position="106"/>
    </location>
</feature>
<name>A0AA94HSW0_DESDE</name>
<dbReference type="InterPro" id="IPR018044">
    <property type="entry name" value="Peptidase_S11"/>
</dbReference>
<evidence type="ECO:0000256" key="2">
    <source>
        <dbReference type="ARBA" id="ARBA00022729"/>
    </source>
</evidence>
<keyword evidence="4" id="KW-0133">Cell shape</keyword>
<evidence type="ECO:0000256" key="3">
    <source>
        <dbReference type="ARBA" id="ARBA00022801"/>
    </source>
</evidence>
<dbReference type="SUPFAM" id="SSF56601">
    <property type="entry name" value="beta-lactamase/transpeptidase-like"/>
    <property type="match status" value="1"/>
</dbReference>
<dbReference type="AlphaFoldDB" id="A0AA94HSW0"/>
<comment type="caution">
    <text evidence="12">The sequence shown here is derived from an EMBL/GenBank/DDBJ whole genome shotgun (WGS) entry which is preliminary data.</text>
</comment>
<keyword evidence="3" id="KW-0378">Hydrolase</keyword>
<evidence type="ECO:0000256" key="8">
    <source>
        <dbReference type="PIRSR" id="PIRSR618044-2"/>
    </source>
</evidence>
<dbReference type="GO" id="GO:0008360">
    <property type="term" value="P:regulation of cell shape"/>
    <property type="evidence" value="ECO:0007669"/>
    <property type="project" value="UniProtKB-KW"/>
</dbReference>
<dbReference type="Pfam" id="PF00768">
    <property type="entry name" value="Peptidase_S11"/>
    <property type="match status" value="1"/>
</dbReference>
<dbReference type="PANTHER" id="PTHR21581:SF6">
    <property type="entry name" value="TRAFFICKING PROTEIN PARTICLE COMPLEX SUBUNIT 12"/>
    <property type="match status" value="1"/>
</dbReference>
<dbReference type="InterPro" id="IPR001967">
    <property type="entry name" value="Peptidase_S11_N"/>
</dbReference>
<proteinExistence type="inferred from homology"/>
<keyword evidence="2" id="KW-0732">Signal</keyword>
<evidence type="ECO:0000256" key="7">
    <source>
        <dbReference type="PIRSR" id="PIRSR618044-1"/>
    </source>
</evidence>
<feature type="binding site" evidence="8">
    <location>
        <position position="268"/>
    </location>
    <ligand>
        <name>substrate</name>
    </ligand>
</feature>
<dbReference type="PRINTS" id="PR00725">
    <property type="entry name" value="DADACBPTASE1"/>
</dbReference>
<evidence type="ECO:0000256" key="5">
    <source>
        <dbReference type="ARBA" id="ARBA00022984"/>
    </source>
</evidence>
<evidence type="ECO:0000256" key="9">
    <source>
        <dbReference type="RuleBase" id="RU004016"/>
    </source>
</evidence>
<evidence type="ECO:0000256" key="6">
    <source>
        <dbReference type="ARBA" id="ARBA00023316"/>
    </source>
</evidence>
<evidence type="ECO:0000256" key="10">
    <source>
        <dbReference type="SAM" id="Phobius"/>
    </source>
</evidence>
<evidence type="ECO:0000313" key="13">
    <source>
        <dbReference type="Proteomes" id="UP000182680"/>
    </source>
</evidence>
<evidence type="ECO:0000313" key="12">
    <source>
        <dbReference type="EMBL" id="SFW48183.1"/>
    </source>
</evidence>
<sequence>MVKKDSHATLTVEEEPCRLKDSCGQRRTENSGTSARPYPAYARHGALPWATARLAVCLLWLCLIAICAVPGGAQAAMPVRSAILINMDTGKILYAKNADMAIPPASLTKVMTMYLAMDQIRAGKIKPGEKIRITPQVAAVGGSSMHLRAGERVALSQLLTGMAVVSGNDAATAVARRVGGNDRQFVRAMNQKARALGMNRTTFKNPTGLPAAGQKTTARDMARMTRAYLRSHPSALRYHSVQLLTYRDRKTRNTNGLLGTVAGVNGLKTGWTVASGYNLIVTGQRGKTRMLAVVMGGTSRVGRDNAARRLIEAGFRHPASPKKVQQMFSARKKR</sequence>
<keyword evidence="6" id="KW-0961">Cell wall biogenesis/degradation</keyword>
<dbReference type="GO" id="GO:0009252">
    <property type="term" value="P:peptidoglycan biosynthetic process"/>
    <property type="evidence" value="ECO:0007669"/>
    <property type="project" value="UniProtKB-KW"/>
</dbReference>
<protein>
    <submittedName>
        <fullName evidence="12">D-alanyl-D-alanine carboxypeptidase (Penicillin-binding protein 5/6)</fullName>
    </submittedName>
</protein>
<keyword evidence="10" id="KW-0472">Membrane</keyword>
<dbReference type="GO" id="GO:0006508">
    <property type="term" value="P:proteolysis"/>
    <property type="evidence" value="ECO:0007669"/>
    <property type="project" value="InterPro"/>
</dbReference>